<evidence type="ECO:0000256" key="4">
    <source>
        <dbReference type="ARBA" id="ARBA00022729"/>
    </source>
</evidence>
<keyword evidence="2 7" id="KW-0349">Heme</keyword>
<evidence type="ECO:0000256" key="3">
    <source>
        <dbReference type="ARBA" id="ARBA00022723"/>
    </source>
</evidence>
<dbReference type="Gene3D" id="1.10.8.640">
    <property type="entry name" value="Cytochrome C biogenesis protein"/>
    <property type="match status" value="1"/>
</dbReference>
<proteinExistence type="inferred from homology"/>
<feature type="signal peptide" evidence="7">
    <location>
        <begin position="1"/>
        <end position="23"/>
    </location>
</feature>
<evidence type="ECO:0000256" key="5">
    <source>
        <dbReference type="ARBA" id="ARBA00022748"/>
    </source>
</evidence>
<sequence length="153" mass="16927">MISSIRIAVVVALLLALLAPALALGQAADVSAPPQFTDRTEAERFHALTEELRCVKCQNQSLADSDAAIAQDLRNEVLELMRQGKTNAEVKHYLVARYGEFVLYRPRVEPTTWLLWFGPAVLLLVGGFVVAGIVRKRSGNRQPAEAVDDDQEW</sequence>
<keyword evidence="4 7" id="KW-0732">Signal</keyword>
<comment type="function">
    <text evidence="7">Possible subunit of a heme lyase.</text>
</comment>
<keyword evidence="3 7" id="KW-0479">Metal-binding</keyword>
<dbReference type="RefSeq" id="WP_332614377.1">
    <property type="nucleotide sequence ID" value="NZ_JAXGFP010000001.1"/>
</dbReference>
<gene>
    <name evidence="9" type="ORF">SNE34_02505</name>
</gene>
<evidence type="ECO:0000256" key="6">
    <source>
        <dbReference type="ARBA" id="ARBA00023004"/>
    </source>
</evidence>
<comment type="caution">
    <text evidence="9">The sequence shown here is derived from an EMBL/GenBank/DDBJ whole genome shotgun (WGS) entry which is preliminary data.</text>
</comment>
<feature type="chain" id="PRO_5044967206" description="Cytochrome c-type biogenesis protein" evidence="7">
    <location>
        <begin position="24"/>
        <end position="153"/>
    </location>
</feature>
<dbReference type="PANTHER" id="PTHR47870:SF1">
    <property type="entry name" value="CYTOCHROME C-TYPE BIOGENESIS PROTEIN CCMH"/>
    <property type="match status" value="1"/>
</dbReference>
<keyword evidence="5" id="KW-0201">Cytochrome c-type biogenesis</keyword>
<dbReference type="InterPro" id="IPR038297">
    <property type="entry name" value="CcmH/CycL/NrfF/Ccl2_sf"/>
</dbReference>
<organism evidence="9 10">
    <name type="scientific">Novilysobacter erysipheiresistens</name>
    <dbReference type="NCBI Taxonomy" id="1749332"/>
    <lineage>
        <taxon>Bacteria</taxon>
        <taxon>Pseudomonadati</taxon>
        <taxon>Pseudomonadota</taxon>
        <taxon>Gammaproteobacteria</taxon>
        <taxon>Lysobacterales</taxon>
        <taxon>Lysobacteraceae</taxon>
        <taxon>Novilysobacter</taxon>
    </lineage>
</organism>
<keyword evidence="7" id="KW-1133">Transmembrane helix</keyword>
<accession>A0ABU7YVC4</accession>
<comment type="similarity">
    <text evidence="1 7">Belongs to the CcmH/CycL/Ccl2/NrfF family.</text>
</comment>
<evidence type="ECO:0000259" key="8">
    <source>
        <dbReference type="Pfam" id="PF03918"/>
    </source>
</evidence>
<evidence type="ECO:0000256" key="2">
    <source>
        <dbReference type="ARBA" id="ARBA00022617"/>
    </source>
</evidence>
<dbReference type="InterPro" id="IPR005616">
    <property type="entry name" value="CcmH/CycL/Ccl2/NrfF_N"/>
</dbReference>
<feature type="domain" description="CcmH/CycL/Ccl2/NrfF N-terminal" evidence="8">
    <location>
        <begin position="22"/>
        <end position="151"/>
    </location>
</feature>
<keyword evidence="6 7" id="KW-0408">Iron</keyword>
<keyword evidence="10" id="KW-1185">Reference proteome</keyword>
<dbReference type="InterPro" id="IPR051263">
    <property type="entry name" value="C-type_cytochrome_biogenesis"/>
</dbReference>
<evidence type="ECO:0000256" key="1">
    <source>
        <dbReference type="ARBA" id="ARBA00010342"/>
    </source>
</evidence>
<keyword evidence="7" id="KW-0812">Transmembrane</keyword>
<dbReference type="Pfam" id="PF03918">
    <property type="entry name" value="CcmH"/>
    <property type="match status" value="1"/>
</dbReference>
<protein>
    <recommendedName>
        <fullName evidence="7">Cytochrome c-type biogenesis protein</fullName>
    </recommendedName>
</protein>
<dbReference type="CDD" id="cd16378">
    <property type="entry name" value="CcmH_N"/>
    <property type="match status" value="1"/>
</dbReference>
<name>A0ABU7YVC4_9GAMM</name>
<dbReference type="PANTHER" id="PTHR47870">
    <property type="entry name" value="CYTOCHROME C-TYPE BIOGENESIS PROTEIN CCMH"/>
    <property type="match status" value="1"/>
</dbReference>
<reference evidence="9 10" key="1">
    <citation type="journal article" date="2016" name="Int. J. Syst. Evol. Microbiol.">
        <title>Lysobacter erysipheiresistens sp. nov., an antagonist of powdery mildew, isolated from tobacco-cultivated soil.</title>
        <authorList>
            <person name="Xie B."/>
            <person name="Li T."/>
            <person name="Lin X."/>
            <person name="Wang C.J."/>
            <person name="Chen Y.J."/>
            <person name="Liu W.J."/>
            <person name="Zhao Z.W."/>
        </authorList>
    </citation>
    <scope>NUCLEOTIDE SEQUENCE [LARGE SCALE GENOMIC DNA]</scope>
    <source>
        <strain evidence="9 10">RS-LYSO-3</strain>
    </source>
</reference>
<evidence type="ECO:0000256" key="7">
    <source>
        <dbReference type="RuleBase" id="RU364112"/>
    </source>
</evidence>
<dbReference type="EMBL" id="JAXGFP010000001">
    <property type="protein sequence ID" value="MEG3182882.1"/>
    <property type="molecule type" value="Genomic_DNA"/>
</dbReference>
<feature type="transmembrane region" description="Helical" evidence="7">
    <location>
        <begin position="113"/>
        <end position="134"/>
    </location>
</feature>
<keyword evidence="7" id="KW-0472">Membrane</keyword>
<dbReference type="Proteomes" id="UP001355056">
    <property type="component" value="Unassembled WGS sequence"/>
</dbReference>
<evidence type="ECO:0000313" key="9">
    <source>
        <dbReference type="EMBL" id="MEG3182882.1"/>
    </source>
</evidence>
<evidence type="ECO:0000313" key="10">
    <source>
        <dbReference type="Proteomes" id="UP001355056"/>
    </source>
</evidence>